<gene>
    <name evidence="1" type="ORF">ES332_D08G232200v1</name>
</gene>
<dbReference type="Proteomes" id="UP000322667">
    <property type="component" value="Chromosome D08"/>
</dbReference>
<keyword evidence="2" id="KW-1185">Reference proteome</keyword>
<sequence>MMPYKPVRTWINANRKLKNTCSINRGKQSVDKLPTSCGARLIKKPITYLKEFRVFWSDI</sequence>
<protein>
    <submittedName>
        <fullName evidence="1">Uncharacterized protein</fullName>
    </submittedName>
</protein>
<dbReference type="AlphaFoldDB" id="A0A5D2JZ56"/>
<proteinExistence type="predicted"/>
<organism evidence="1 2">
    <name type="scientific">Gossypium tomentosum</name>
    <name type="common">Hawaiian cotton</name>
    <name type="synonym">Gossypium sandvicense</name>
    <dbReference type="NCBI Taxonomy" id="34277"/>
    <lineage>
        <taxon>Eukaryota</taxon>
        <taxon>Viridiplantae</taxon>
        <taxon>Streptophyta</taxon>
        <taxon>Embryophyta</taxon>
        <taxon>Tracheophyta</taxon>
        <taxon>Spermatophyta</taxon>
        <taxon>Magnoliopsida</taxon>
        <taxon>eudicotyledons</taxon>
        <taxon>Gunneridae</taxon>
        <taxon>Pentapetalae</taxon>
        <taxon>rosids</taxon>
        <taxon>malvids</taxon>
        <taxon>Malvales</taxon>
        <taxon>Malvaceae</taxon>
        <taxon>Malvoideae</taxon>
        <taxon>Gossypium</taxon>
    </lineage>
</organism>
<dbReference type="EMBL" id="CM017630">
    <property type="protein sequence ID" value="TYH59585.1"/>
    <property type="molecule type" value="Genomic_DNA"/>
</dbReference>
<name>A0A5D2JZ56_GOSTO</name>
<accession>A0A5D2JZ56</accession>
<evidence type="ECO:0000313" key="1">
    <source>
        <dbReference type="EMBL" id="TYH59585.1"/>
    </source>
</evidence>
<evidence type="ECO:0000313" key="2">
    <source>
        <dbReference type="Proteomes" id="UP000322667"/>
    </source>
</evidence>
<reference evidence="1 2" key="1">
    <citation type="submission" date="2019-07" db="EMBL/GenBank/DDBJ databases">
        <title>WGS assembly of Gossypium tomentosum.</title>
        <authorList>
            <person name="Chen Z.J."/>
            <person name="Sreedasyam A."/>
            <person name="Ando A."/>
            <person name="Song Q."/>
            <person name="De L."/>
            <person name="Hulse-Kemp A."/>
            <person name="Ding M."/>
            <person name="Ye W."/>
            <person name="Kirkbride R."/>
            <person name="Jenkins J."/>
            <person name="Plott C."/>
            <person name="Lovell J."/>
            <person name="Lin Y.-M."/>
            <person name="Vaughn R."/>
            <person name="Liu B."/>
            <person name="Li W."/>
            <person name="Simpson S."/>
            <person name="Scheffler B."/>
            <person name="Saski C."/>
            <person name="Grover C."/>
            <person name="Hu G."/>
            <person name="Conover J."/>
            <person name="Carlson J."/>
            <person name="Shu S."/>
            <person name="Boston L."/>
            <person name="Williams M."/>
            <person name="Peterson D."/>
            <person name="Mcgee K."/>
            <person name="Jones D."/>
            <person name="Wendel J."/>
            <person name="Stelly D."/>
            <person name="Grimwood J."/>
            <person name="Schmutz J."/>
        </authorList>
    </citation>
    <scope>NUCLEOTIDE SEQUENCE [LARGE SCALE GENOMIC DNA]</scope>
    <source>
        <strain evidence="1">7179.01</strain>
    </source>
</reference>